<feature type="domain" description="Response regulatory" evidence="11">
    <location>
        <begin position="35"/>
        <end position="149"/>
    </location>
</feature>
<evidence type="ECO:0000256" key="8">
    <source>
        <dbReference type="PROSITE-ProRule" id="PRU00169"/>
    </source>
</evidence>
<dbReference type="Proteomes" id="UP000255193">
    <property type="component" value="Unassembled WGS sequence"/>
</dbReference>
<dbReference type="CDD" id="cd00383">
    <property type="entry name" value="trans_reg_C"/>
    <property type="match status" value="1"/>
</dbReference>
<dbReference type="FunFam" id="1.10.10.10:FF:000099">
    <property type="entry name" value="Two-component system response regulator TorR"/>
    <property type="match status" value="1"/>
</dbReference>
<feature type="region of interest" description="Disordered" evidence="10">
    <location>
        <begin position="1"/>
        <end position="29"/>
    </location>
</feature>
<evidence type="ECO:0000256" key="3">
    <source>
        <dbReference type="ARBA" id="ARBA00022553"/>
    </source>
</evidence>
<dbReference type="GO" id="GO:0006355">
    <property type="term" value="P:regulation of DNA-templated transcription"/>
    <property type="evidence" value="ECO:0007669"/>
    <property type="project" value="InterPro"/>
</dbReference>
<keyword evidence="5" id="KW-0805">Transcription regulation</keyword>
<organism evidence="13 14">
    <name type="scientific">Faucicola atlantae</name>
    <dbReference type="NCBI Taxonomy" id="34059"/>
    <lineage>
        <taxon>Bacteria</taxon>
        <taxon>Pseudomonadati</taxon>
        <taxon>Pseudomonadota</taxon>
        <taxon>Gammaproteobacteria</taxon>
        <taxon>Moraxellales</taxon>
        <taxon>Moraxellaceae</taxon>
        <taxon>Faucicola</taxon>
    </lineage>
</organism>
<evidence type="ECO:0000259" key="12">
    <source>
        <dbReference type="PROSITE" id="PS51755"/>
    </source>
</evidence>
<dbReference type="GO" id="GO:0005829">
    <property type="term" value="C:cytosol"/>
    <property type="evidence" value="ECO:0007669"/>
    <property type="project" value="TreeGrafter"/>
</dbReference>
<feature type="modified residue" description="4-aspartylphosphate" evidence="8">
    <location>
        <position position="84"/>
    </location>
</feature>
<evidence type="ECO:0000256" key="4">
    <source>
        <dbReference type="ARBA" id="ARBA00023012"/>
    </source>
</evidence>
<dbReference type="SMART" id="SM00862">
    <property type="entry name" value="Trans_reg_C"/>
    <property type="match status" value="1"/>
</dbReference>
<dbReference type="PROSITE" id="PS51755">
    <property type="entry name" value="OMPR_PHOB"/>
    <property type="match status" value="1"/>
</dbReference>
<evidence type="ECO:0000256" key="7">
    <source>
        <dbReference type="ARBA" id="ARBA00023163"/>
    </source>
</evidence>
<evidence type="ECO:0000256" key="9">
    <source>
        <dbReference type="PROSITE-ProRule" id="PRU01091"/>
    </source>
</evidence>
<evidence type="ECO:0000256" key="10">
    <source>
        <dbReference type="SAM" id="MobiDB-lite"/>
    </source>
</evidence>
<dbReference type="InterPro" id="IPR039420">
    <property type="entry name" value="WalR-like"/>
</dbReference>
<keyword evidence="7" id="KW-0804">Transcription</keyword>
<dbReference type="CDD" id="cd17574">
    <property type="entry name" value="REC_OmpR"/>
    <property type="match status" value="1"/>
</dbReference>
<dbReference type="PANTHER" id="PTHR48111">
    <property type="entry name" value="REGULATOR OF RPOS"/>
    <property type="match status" value="1"/>
</dbReference>
<proteinExistence type="predicted"/>
<dbReference type="InterPro" id="IPR036388">
    <property type="entry name" value="WH-like_DNA-bd_sf"/>
</dbReference>
<dbReference type="GO" id="GO:0000976">
    <property type="term" value="F:transcription cis-regulatory region binding"/>
    <property type="evidence" value="ECO:0007669"/>
    <property type="project" value="TreeGrafter"/>
</dbReference>
<gene>
    <name evidence="13" type="primary">ompR</name>
    <name evidence="13" type="ORF">NCTC11091_00046</name>
</gene>
<evidence type="ECO:0000313" key="14">
    <source>
        <dbReference type="Proteomes" id="UP000255193"/>
    </source>
</evidence>
<dbReference type="InterPro" id="IPR001867">
    <property type="entry name" value="OmpR/PhoB-type_DNA-bd"/>
</dbReference>
<reference evidence="13 14" key="1">
    <citation type="submission" date="2018-06" db="EMBL/GenBank/DDBJ databases">
        <authorList>
            <consortium name="Pathogen Informatics"/>
            <person name="Doyle S."/>
        </authorList>
    </citation>
    <scope>NUCLEOTIDE SEQUENCE [LARGE SCALE GENOMIC DNA]</scope>
    <source>
        <strain evidence="13 14">NCTC11091</strain>
    </source>
</reference>
<dbReference type="AlphaFoldDB" id="A0A378Q0P6"/>
<dbReference type="Gene3D" id="1.10.10.10">
    <property type="entry name" value="Winged helix-like DNA-binding domain superfamily/Winged helix DNA-binding domain"/>
    <property type="match status" value="1"/>
</dbReference>
<dbReference type="SUPFAM" id="SSF46894">
    <property type="entry name" value="C-terminal effector domain of the bipartite response regulators"/>
    <property type="match status" value="1"/>
</dbReference>
<dbReference type="GO" id="GO:0000156">
    <property type="term" value="F:phosphorelay response regulator activity"/>
    <property type="evidence" value="ECO:0007669"/>
    <property type="project" value="TreeGrafter"/>
</dbReference>
<evidence type="ECO:0000256" key="1">
    <source>
        <dbReference type="ARBA" id="ARBA00004496"/>
    </source>
</evidence>
<dbReference type="InterPro" id="IPR011006">
    <property type="entry name" value="CheY-like_superfamily"/>
</dbReference>
<dbReference type="GO" id="GO:0032993">
    <property type="term" value="C:protein-DNA complex"/>
    <property type="evidence" value="ECO:0007669"/>
    <property type="project" value="TreeGrafter"/>
</dbReference>
<dbReference type="SUPFAM" id="SSF52172">
    <property type="entry name" value="CheY-like"/>
    <property type="match status" value="1"/>
</dbReference>
<protein>
    <submittedName>
        <fullName evidence="13">Transcriptional regulatory protein OmpR</fullName>
    </submittedName>
</protein>
<accession>A0A378Q0P6</accession>
<feature type="domain" description="OmpR/PhoB-type" evidence="12">
    <location>
        <begin position="164"/>
        <end position="263"/>
    </location>
</feature>
<evidence type="ECO:0000256" key="2">
    <source>
        <dbReference type="ARBA" id="ARBA00022490"/>
    </source>
</evidence>
<evidence type="ECO:0000259" key="11">
    <source>
        <dbReference type="PROSITE" id="PS50110"/>
    </source>
</evidence>
<evidence type="ECO:0000256" key="6">
    <source>
        <dbReference type="ARBA" id="ARBA00023125"/>
    </source>
</evidence>
<keyword evidence="2" id="KW-0963">Cytoplasm</keyword>
<feature type="DNA-binding region" description="OmpR/PhoB-type" evidence="9">
    <location>
        <begin position="164"/>
        <end position="263"/>
    </location>
</feature>
<sequence>MPNATDNPISITDTTPQTHETNATPANGSHDLSQRILVVDDDARLRALLQRFLEDDGYIVRTAHDGSQMDKLLQRELFSLIVLDLMLPNEDGISICQRLRAENSDIPIIMLTAKGSDADRIAGLEAGADDYLPKPFNPKELLARIKAVLRRQSRELPGAPSQQIEVVTFGPWSLDLSTRTLKRDGNVVTLTTGEFSVLKALVQHPREPLTRDKLMNLARGREWGAMERSIDVQVSRLRRLIEDNPSQARYIQTVWGVGYVFVPDGAAS</sequence>
<keyword evidence="4" id="KW-0902">Two-component regulatory system</keyword>
<dbReference type="EMBL" id="UGQA01000001">
    <property type="protein sequence ID" value="STY94292.1"/>
    <property type="molecule type" value="Genomic_DNA"/>
</dbReference>
<dbReference type="InterPro" id="IPR016032">
    <property type="entry name" value="Sig_transdc_resp-reg_C-effctor"/>
</dbReference>
<dbReference type="Pfam" id="PF00486">
    <property type="entry name" value="Trans_reg_C"/>
    <property type="match status" value="1"/>
</dbReference>
<dbReference type="NCBIfam" id="NF007005">
    <property type="entry name" value="PRK09468.1"/>
    <property type="match status" value="1"/>
</dbReference>
<evidence type="ECO:0000256" key="5">
    <source>
        <dbReference type="ARBA" id="ARBA00023015"/>
    </source>
</evidence>
<dbReference type="PANTHER" id="PTHR48111:SF4">
    <property type="entry name" value="DNA-BINDING DUAL TRANSCRIPTIONAL REGULATOR OMPR"/>
    <property type="match status" value="1"/>
</dbReference>
<dbReference type="Gene3D" id="6.10.250.690">
    <property type="match status" value="1"/>
</dbReference>
<dbReference type="InterPro" id="IPR001789">
    <property type="entry name" value="Sig_transdc_resp-reg_receiver"/>
</dbReference>
<keyword evidence="3 8" id="KW-0597">Phosphoprotein</keyword>
<dbReference type="PROSITE" id="PS50110">
    <property type="entry name" value="RESPONSE_REGULATORY"/>
    <property type="match status" value="1"/>
</dbReference>
<dbReference type="Pfam" id="PF00072">
    <property type="entry name" value="Response_reg"/>
    <property type="match status" value="1"/>
</dbReference>
<name>A0A378Q0P6_9GAMM</name>
<dbReference type="RefSeq" id="WP_143821826.1">
    <property type="nucleotide sequence ID" value="NZ_LZNA01000057.1"/>
</dbReference>
<dbReference type="Gene3D" id="3.40.50.2300">
    <property type="match status" value="1"/>
</dbReference>
<dbReference type="FunFam" id="3.40.50.2300:FF:000001">
    <property type="entry name" value="DNA-binding response regulator PhoB"/>
    <property type="match status" value="1"/>
</dbReference>
<evidence type="ECO:0000313" key="13">
    <source>
        <dbReference type="EMBL" id="STY94292.1"/>
    </source>
</evidence>
<comment type="subcellular location">
    <subcellularLocation>
        <location evidence="1">Cytoplasm</location>
    </subcellularLocation>
</comment>
<keyword evidence="6 9" id="KW-0238">DNA-binding</keyword>
<dbReference type="SMART" id="SM00448">
    <property type="entry name" value="REC"/>
    <property type="match status" value="1"/>
</dbReference>